<evidence type="ECO:0000259" key="3">
    <source>
        <dbReference type="Pfam" id="PF07261"/>
    </source>
</evidence>
<dbReference type="Pfam" id="PF25888">
    <property type="entry name" value="WHD_DnaB"/>
    <property type="match status" value="1"/>
</dbReference>
<organism evidence="5 6">
    <name type="scientific">Staphylococcus argenteus</name>
    <dbReference type="NCBI Taxonomy" id="985002"/>
    <lineage>
        <taxon>Bacteria</taxon>
        <taxon>Bacillati</taxon>
        <taxon>Bacillota</taxon>
        <taxon>Bacilli</taxon>
        <taxon>Bacillales</taxon>
        <taxon>Staphylococcaceae</taxon>
        <taxon>Staphylococcus</taxon>
    </lineage>
</organism>
<evidence type="ECO:0000259" key="4">
    <source>
        <dbReference type="Pfam" id="PF25888"/>
    </source>
</evidence>
<reference evidence="5 6" key="1">
    <citation type="submission" date="2015-04" db="EMBL/GenBank/DDBJ databases">
        <authorList>
            <person name="Cao L."/>
            <person name="Gao C.H."/>
        </authorList>
    </citation>
    <scope>NUCLEOTIDE SEQUENCE [LARGE SCALE GENOMIC DNA]</scope>
    <source>
        <strain evidence="5 6">SH3</strain>
    </source>
</reference>
<keyword evidence="6" id="KW-1185">Reference proteome</keyword>
<feature type="domain" description="DnaB/C C-terminal" evidence="3">
    <location>
        <begin position="325"/>
        <end position="387"/>
    </location>
</feature>
<dbReference type="EMBL" id="CVOU01000020">
    <property type="protein sequence ID" value="CRI28874.1"/>
    <property type="molecule type" value="Genomic_DNA"/>
</dbReference>
<feature type="compositionally biased region" description="Basic and acidic residues" evidence="2">
    <location>
        <begin position="418"/>
        <end position="432"/>
    </location>
</feature>
<comment type="caution">
    <text evidence="5">The sequence shown here is derived from an EMBL/GenBank/DDBJ whole genome shotgun (WGS) entry which is preliminary data.</text>
</comment>
<accession>A0A7U7PYM3</accession>
<evidence type="ECO:0000256" key="1">
    <source>
        <dbReference type="ARBA" id="ARBA00093462"/>
    </source>
</evidence>
<sequence length="468" mass="55048">MGRQAFEFGLRPKDQFQVMQHFDLNTNHLEVLNRLYTPLIGTQAVGLYHFMTQFVEKNRNTTSILSHYIFMNELKINLLEFRQQMDLLEAIGLIKTFVKHDEQETQFVYQLIQPPTAHLFFNDPMLSIFLYSEVEHRRFQELKKYFEYKEVDLTEYKQTTRQFTEVFKVPTTKVDIDTSDIPINQSYQGIDLASETFDFEMLRQMLNKHFISQEIVTKDAKRLITQLATLYGLTPDGMKHVILNSITSGQQLSFEEMRKQARSYYLIEHDNQMPKLQVKSATSSLPEKHESNELNLAPQSDEWFDLLEQTSPIDMLSSWSESEPTVSQKTMIEELIEREKMSFGVINILLQFVMLKEDMKLPKAYIFEIASNWKKKGIKTAKEAYEYAKKVNQPKSESSSANYQKRGTYSGQRKRISKEKTPKWLENRDNPDNNHSTAKHNSSDDQQLEQDRQAFLDKLSKKWEEDSQ</sequence>
<name>A0A7U7PYM3_9STAP</name>
<evidence type="ECO:0000313" key="5">
    <source>
        <dbReference type="EMBL" id="CRI28874.1"/>
    </source>
</evidence>
<gene>
    <name evidence="5" type="ORF">BN1326_80217</name>
</gene>
<proteinExistence type="inferred from homology"/>
<dbReference type="InterPro" id="IPR006343">
    <property type="entry name" value="DnaB/C_C"/>
</dbReference>
<feature type="domain" description="Replicative helicase loading/DNA remodeling protein DnaB N-terminal winged helix" evidence="4">
    <location>
        <begin position="11"/>
        <end position="261"/>
    </location>
</feature>
<protein>
    <submittedName>
        <fullName evidence="5">Chromosome replication initiation/membrane attachment protein</fullName>
    </submittedName>
</protein>
<dbReference type="InterPro" id="IPR058660">
    <property type="entry name" value="WHD_DnaB"/>
</dbReference>
<dbReference type="Proteomes" id="UP000236509">
    <property type="component" value="Unassembled WGS sequence"/>
</dbReference>
<comment type="similarity">
    <text evidence="1">Belongs to the DnaB/DnaD family.</text>
</comment>
<dbReference type="RefSeq" id="WP_031787573.1">
    <property type="nucleotide sequence ID" value="NZ_AP018562.1"/>
</dbReference>
<dbReference type="AlphaFoldDB" id="A0A7U7PYM3"/>
<feature type="region of interest" description="Disordered" evidence="2">
    <location>
        <begin position="391"/>
        <end position="468"/>
    </location>
</feature>
<dbReference type="Pfam" id="PF07261">
    <property type="entry name" value="DnaB_2"/>
    <property type="match status" value="1"/>
</dbReference>
<evidence type="ECO:0000313" key="6">
    <source>
        <dbReference type="Proteomes" id="UP000236509"/>
    </source>
</evidence>
<feature type="compositionally biased region" description="Polar residues" evidence="2">
    <location>
        <begin position="393"/>
        <end position="411"/>
    </location>
</feature>
<evidence type="ECO:0000256" key="2">
    <source>
        <dbReference type="SAM" id="MobiDB-lite"/>
    </source>
</evidence>
<feature type="compositionally biased region" description="Basic and acidic residues" evidence="2">
    <location>
        <begin position="449"/>
        <end position="468"/>
    </location>
</feature>